<protein>
    <submittedName>
        <fullName evidence="1">Uncharacterized protein</fullName>
    </submittedName>
</protein>
<evidence type="ECO:0000313" key="1">
    <source>
        <dbReference type="EMBL" id="QSB07165.1"/>
    </source>
</evidence>
<dbReference type="AlphaFoldDB" id="A0A895XUV5"/>
<keyword evidence="1" id="KW-0614">Plasmid</keyword>
<gene>
    <name evidence="1" type="ORF">JQS30_17130</name>
</gene>
<accession>A0A895XUV5</accession>
<dbReference type="EMBL" id="CP070498">
    <property type="protein sequence ID" value="QSB07165.1"/>
    <property type="molecule type" value="Genomic_DNA"/>
</dbReference>
<reference evidence="1" key="1">
    <citation type="submission" date="2021-02" db="EMBL/GenBank/DDBJ databases">
        <title>Natronoglycomyces albus gen. nov., sp. nov, a haloalkaliphilic actinobacterium from a soda solonchak soil.</title>
        <authorList>
            <person name="Sorokin D.Y."/>
            <person name="Khijniak T.V."/>
            <person name="Zakharycheva A.P."/>
            <person name="Boueva O.V."/>
            <person name="Ariskina E.V."/>
            <person name="Hahnke R.L."/>
            <person name="Bunk B."/>
            <person name="Sproer C."/>
            <person name="Schumann P."/>
            <person name="Evtushenko L.I."/>
            <person name="Kublanov I.V."/>
        </authorList>
    </citation>
    <scope>NUCLEOTIDE SEQUENCE</scope>
    <source>
        <strain evidence="1">DSM 106290</strain>
        <plasmid evidence="1">p1</plasmid>
    </source>
</reference>
<dbReference type="KEGG" id="nav:JQS30_17130"/>
<keyword evidence="2" id="KW-1185">Reference proteome</keyword>
<evidence type="ECO:0000313" key="2">
    <source>
        <dbReference type="Proteomes" id="UP000662939"/>
    </source>
</evidence>
<dbReference type="Proteomes" id="UP000662939">
    <property type="component" value="Plasmid p1"/>
</dbReference>
<proteinExistence type="predicted"/>
<sequence>MNTTRVHEVRPRSEIEEDRQKCLNTVERIGPSRYMDGAIAVYDWILGSAEAPVGPMVSPTAEAVGNVEKLVLAAIYGKPAAPDVISQDWAVGVEHAAMWSRGLAERGPGR</sequence>
<geneLocation type="plasmid" evidence="1 2">
    <name>p1</name>
</geneLocation>
<dbReference type="RefSeq" id="WP_213173160.1">
    <property type="nucleotide sequence ID" value="NZ_CP070498.1"/>
</dbReference>
<name>A0A895XUV5_9ACTN</name>
<organism evidence="1 2">
    <name type="scientific">Natronoglycomyces albus</name>
    <dbReference type="NCBI Taxonomy" id="2811108"/>
    <lineage>
        <taxon>Bacteria</taxon>
        <taxon>Bacillati</taxon>
        <taxon>Actinomycetota</taxon>
        <taxon>Actinomycetes</taxon>
        <taxon>Glycomycetales</taxon>
        <taxon>Glycomycetaceae</taxon>
        <taxon>Natronoglycomyces</taxon>
    </lineage>
</organism>